<sequence length="715" mass="81763">MTTTPLPRWNKGLVALLASVAINTYAQDNTTYPTIPSGSTDPSMSEGFEEGYDFVLEQPIPEVLSTTKLRQPKSRVPGTTTVIQGELIRDLGILNIWEVFRLVPGMTVGFVQSNRPVVSYHGTVADDQRRLQVQIDGRTAYQPSLADVDWHAMPVPLENIERIEVTRGPNAAAYGINAFLATINIITRSPQDTHGVNMRVRAGDHGYKQAYGSVGDQVGNYDWRLSYSRRESEGFDYRFYNPDGPSVRDGQRKTFDDSFRFNTINYDSILNVDPDNALDVRLGYSDVYDEEDAQQYGEEFGIQGIPAETGDDYYLQTKWTHTLSQRHFFHIQVSYQDYNRRQRWRSCIPAGTNVGGTVLPLELCADTNQDIDENRLEFEVQDTFAFSNDLRFVNGGGYREDRFNSDTYFNGRGSNYQTLLFSNAEYTPIHWFTLNAGASWEKTTSLDDDFISPRVATNFQLTENQTLRFVFSKAVRTPDAFEQGADWGYRATNVEPAFAYGFLEGQRLLDFQAPGDLHEETIISREISYFIQQRMGMGLFSTEVKFFHDSLRDIISGVISVSGRWDLCNCVAIDQQGIEIESSLEYQQSQFRLTYAYMDQDSEYRGPPPPLGENQKKRYIRLQNRLTARNSGSFAWIQRFPRSITTSAAYYIAADLGEYLYDRIDARVAKSFYLPRSTVELAAIMHYYPHDDPIMFPDNQYENQTQFFFEASVKF</sequence>
<evidence type="ECO:0000256" key="10">
    <source>
        <dbReference type="SAM" id="SignalP"/>
    </source>
</evidence>
<dbReference type="Gene3D" id="2.40.170.20">
    <property type="entry name" value="TonB-dependent receptor, beta-barrel domain"/>
    <property type="match status" value="1"/>
</dbReference>
<name>A0ABY1ZPL2_9GAMM</name>
<reference evidence="13 14" key="1">
    <citation type="submission" date="2019-02" db="EMBL/GenBank/DDBJ databases">
        <title>Marinobacter halodurans sp. nov., a marine bacterium isolated from sea tidal flat.</title>
        <authorList>
            <person name="Yoo Y."/>
            <person name="Lee D.W."/>
            <person name="Kim B.S."/>
            <person name="Kim J.-J."/>
        </authorList>
    </citation>
    <scope>NUCLEOTIDE SEQUENCE [LARGE SCALE GENOMIC DNA]</scope>
    <source>
        <strain evidence="13 14">YJ-S3-2</strain>
    </source>
</reference>
<evidence type="ECO:0000256" key="3">
    <source>
        <dbReference type="ARBA" id="ARBA00022452"/>
    </source>
</evidence>
<feature type="chain" id="PRO_5045266935" evidence="10">
    <location>
        <begin position="27"/>
        <end position="715"/>
    </location>
</feature>
<keyword evidence="7 8" id="KW-0998">Cell outer membrane</keyword>
<keyword evidence="6 8" id="KW-0472">Membrane</keyword>
<proteinExistence type="inferred from homology"/>
<evidence type="ECO:0000256" key="4">
    <source>
        <dbReference type="ARBA" id="ARBA00022692"/>
    </source>
</evidence>
<feature type="signal peptide" evidence="10">
    <location>
        <begin position="1"/>
        <end position="26"/>
    </location>
</feature>
<dbReference type="Pfam" id="PF07715">
    <property type="entry name" value="Plug"/>
    <property type="match status" value="1"/>
</dbReference>
<dbReference type="EMBL" id="SJDL01000013">
    <property type="protein sequence ID" value="TBW56004.1"/>
    <property type="molecule type" value="Genomic_DNA"/>
</dbReference>
<evidence type="ECO:0000256" key="7">
    <source>
        <dbReference type="ARBA" id="ARBA00023237"/>
    </source>
</evidence>
<accession>A0ABY1ZPL2</accession>
<dbReference type="InterPro" id="IPR012910">
    <property type="entry name" value="Plug_dom"/>
</dbReference>
<evidence type="ECO:0000256" key="6">
    <source>
        <dbReference type="ARBA" id="ARBA00023136"/>
    </source>
</evidence>
<evidence type="ECO:0000256" key="1">
    <source>
        <dbReference type="ARBA" id="ARBA00004571"/>
    </source>
</evidence>
<evidence type="ECO:0000256" key="2">
    <source>
        <dbReference type="ARBA" id="ARBA00022448"/>
    </source>
</evidence>
<evidence type="ECO:0000313" key="13">
    <source>
        <dbReference type="EMBL" id="TBW56004.1"/>
    </source>
</evidence>
<feature type="domain" description="TonB-dependent receptor-like beta-barrel" evidence="11">
    <location>
        <begin position="226"/>
        <end position="654"/>
    </location>
</feature>
<dbReference type="Pfam" id="PF00593">
    <property type="entry name" value="TonB_dep_Rec_b-barrel"/>
    <property type="match status" value="1"/>
</dbReference>
<keyword evidence="2 8" id="KW-0813">Transport</keyword>
<keyword evidence="5 9" id="KW-0798">TonB box</keyword>
<keyword evidence="14" id="KW-1185">Reference proteome</keyword>
<dbReference type="InterPro" id="IPR039426">
    <property type="entry name" value="TonB-dep_rcpt-like"/>
</dbReference>
<comment type="caution">
    <text evidence="13">The sequence shown here is derived from an EMBL/GenBank/DDBJ whole genome shotgun (WGS) entry which is preliminary data.</text>
</comment>
<comment type="similarity">
    <text evidence="8 9">Belongs to the TonB-dependent receptor family.</text>
</comment>
<keyword evidence="10" id="KW-0732">Signal</keyword>
<dbReference type="SUPFAM" id="SSF56935">
    <property type="entry name" value="Porins"/>
    <property type="match status" value="1"/>
</dbReference>
<dbReference type="PANTHER" id="PTHR30069:SF27">
    <property type="entry name" value="BLL4766 PROTEIN"/>
    <property type="match status" value="1"/>
</dbReference>
<organism evidence="13 14">
    <name type="scientific">Marinobacter halodurans</name>
    <dbReference type="NCBI Taxonomy" id="2528979"/>
    <lineage>
        <taxon>Bacteria</taxon>
        <taxon>Pseudomonadati</taxon>
        <taxon>Pseudomonadota</taxon>
        <taxon>Gammaproteobacteria</taxon>
        <taxon>Pseudomonadales</taxon>
        <taxon>Marinobacteraceae</taxon>
        <taxon>Marinobacter</taxon>
    </lineage>
</organism>
<dbReference type="Gene3D" id="2.170.130.10">
    <property type="entry name" value="TonB-dependent receptor, plug domain"/>
    <property type="match status" value="1"/>
</dbReference>
<dbReference type="Proteomes" id="UP000313645">
    <property type="component" value="Unassembled WGS sequence"/>
</dbReference>
<dbReference type="InterPro" id="IPR036942">
    <property type="entry name" value="Beta-barrel_TonB_sf"/>
</dbReference>
<keyword evidence="13" id="KW-0675">Receptor</keyword>
<keyword evidence="3 8" id="KW-1134">Transmembrane beta strand</keyword>
<feature type="domain" description="TonB-dependent receptor plug" evidence="12">
    <location>
        <begin position="73"/>
        <end position="179"/>
    </location>
</feature>
<evidence type="ECO:0000259" key="12">
    <source>
        <dbReference type="Pfam" id="PF07715"/>
    </source>
</evidence>
<evidence type="ECO:0000313" key="14">
    <source>
        <dbReference type="Proteomes" id="UP000313645"/>
    </source>
</evidence>
<protein>
    <submittedName>
        <fullName evidence="13">TonB-dependent receptor</fullName>
    </submittedName>
</protein>
<keyword evidence="4 8" id="KW-0812">Transmembrane</keyword>
<dbReference type="PROSITE" id="PS52016">
    <property type="entry name" value="TONB_DEPENDENT_REC_3"/>
    <property type="match status" value="1"/>
</dbReference>
<dbReference type="InterPro" id="IPR000531">
    <property type="entry name" value="Beta-barrel_TonB"/>
</dbReference>
<dbReference type="InterPro" id="IPR037066">
    <property type="entry name" value="Plug_dom_sf"/>
</dbReference>
<gene>
    <name evidence="13" type="ORF">EZI54_10170</name>
</gene>
<evidence type="ECO:0000256" key="5">
    <source>
        <dbReference type="ARBA" id="ARBA00023077"/>
    </source>
</evidence>
<dbReference type="PANTHER" id="PTHR30069">
    <property type="entry name" value="TONB-DEPENDENT OUTER MEMBRANE RECEPTOR"/>
    <property type="match status" value="1"/>
</dbReference>
<evidence type="ECO:0000256" key="8">
    <source>
        <dbReference type="PROSITE-ProRule" id="PRU01360"/>
    </source>
</evidence>
<evidence type="ECO:0000256" key="9">
    <source>
        <dbReference type="RuleBase" id="RU003357"/>
    </source>
</evidence>
<evidence type="ECO:0000259" key="11">
    <source>
        <dbReference type="Pfam" id="PF00593"/>
    </source>
</evidence>
<dbReference type="RefSeq" id="WP_131481605.1">
    <property type="nucleotide sequence ID" value="NZ_SJDL01000013.1"/>
</dbReference>
<comment type="subcellular location">
    <subcellularLocation>
        <location evidence="1 8">Cell outer membrane</location>
        <topology evidence="1 8">Multi-pass membrane protein</topology>
    </subcellularLocation>
</comment>